<keyword evidence="2" id="KW-1185">Reference proteome</keyword>
<sequence>MLNSQELIMMDGISFASQLQPEIQWEILKIVVVDYLNTISDRHIMLSHLVSLMGYHSLLDTIVSMVIQELEIDASITHLVYDNSLFHNVHFEKFANFVLNRRIKLKKIMITPIASKTRR</sequence>
<evidence type="ECO:0000313" key="2">
    <source>
        <dbReference type="Proteomes" id="UP001165064"/>
    </source>
</evidence>
<dbReference type="EMBL" id="BSXS01000540">
    <property type="protein sequence ID" value="GME72907.1"/>
    <property type="molecule type" value="Genomic_DNA"/>
</dbReference>
<protein>
    <submittedName>
        <fullName evidence="1">Unnamed protein product</fullName>
    </submittedName>
</protein>
<evidence type="ECO:0000313" key="1">
    <source>
        <dbReference type="EMBL" id="GME72907.1"/>
    </source>
</evidence>
<organism evidence="1 2">
    <name type="scientific">Ambrosiozyma monospora</name>
    <name type="common">Yeast</name>
    <name type="synonym">Endomycopsis monosporus</name>
    <dbReference type="NCBI Taxonomy" id="43982"/>
    <lineage>
        <taxon>Eukaryota</taxon>
        <taxon>Fungi</taxon>
        <taxon>Dikarya</taxon>
        <taxon>Ascomycota</taxon>
        <taxon>Saccharomycotina</taxon>
        <taxon>Pichiomycetes</taxon>
        <taxon>Pichiales</taxon>
        <taxon>Pichiaceae</taxon>
        <taxon>Ambrosiozyma</taxon>
    </lineage>
</organism>
<accession>A0ACB5STY5</accession>
<proteinExistence type="predicted"/>
<comment type="caution">
    <text evidence="1">The sequence shown here is derived from an EMBL/GenBank/DDBJ whole genome shotgun (WGS) entry which is preliminary data.</text>
</comment>
<gene>
    <name evidence="1" type="ORF">Amon02_000118100</name>
</gene>
<name>A0ACB5STY5_AMBMO</name>
<dbReference type="Proteomes" id="UP001165064">
    <property type="component" value="Unassembled WGS sequence"/>
</dbReference>
<reference evidence="1" key="1">
    <citation type="submission" date="2023-04" db="EMBL/GenBank/DDBJ databases">
        <title>Ambrosiozyma monospora NBRC 10751.</title>
        <authorList>
            <person name="Ichikawa N."/>
            <person name="Sato H."/>
            <person name="Tonouchi N."/>
        </authorList>
    </citation>
    <scope>NUCLEOTIDE SEQUENCE</scope>
    <source>
        <strain evidence="1">NBRC 10751</strain>
    </source>
</reference>